<accession>A0A1J4NRB6</accession>
<dbReference type="STRING" id="1428628.WN71_026265"/>
<name>A0A1J4NRB6_9ACTN</name>
<evidence type="ECO:0000313" key="1">
    <source>
        <dbReference type="EMBL" id="OIJ64985.1"/>
    </source>
</evidence>
<dbReference type="Proteomes" id="UP000034196">
    <property type="component" value="Unassembled WGS sequence"/>
</dbReference>
<keyword evidence="2" id="KW-1185">Reference proteome</keyword>
<sequence>MTDTDDAVSDAEQAVIARYQLANDGFGEPHQRTTVRQAQECLTKAINQAGVGEFDGNEFGGGQVALYAYGPDADALYSVMAPVLHELPFRPAHVTLRYGSAADPSTPERRLDL</sequence>
<dbReference type="RefSeq" id="WP_046592056.1">
    <property type="nucleotide sequence ID" value="NZ_LAVA02000067.1"/>
</dbReference>
<dbReference type="AlphaFoldDB" id="A0A1J4NRB6"/>
<evidence type="ECO:0000313" key="2">
    <source>
        <dbReference type="Proteomes" id="UP000034196"/>
    </source>
</evidence>
<gene>
    <name evidence="1" type="ORF">WN71_026265</name>
</gene>
<comment type="caution">
    <text evidence="1">The sequence shown here is derived from an EMBL/GenBank/DDBJ whole genome shotgun (WGS) entry which is preliminary data.</text>
</comment>
<organism evidence="1 2">
    <name type="scientific">Streptomyces mangrovisoli</name>
    <dbReference type="NCBI Taxonomy" id="1428628"/>
    <lineage>
        <taxon>Bacteria</taxon>
        <taxon>Bacillati</taxon>
        <taxon>Actinomycetota</taxon>
        <taxon>Actinomycetes</taxon>
        <taxon>Kitasatosporales</taxon>
        <taxon>Streptomycetaceae</taxon>
        <taxon>Streptomyces</taxon>
    </lineage>
</organism>
<dbReference type="EMBL" id="LAVA02000067">
    <property type="protein sequence ID" value="OIJ64985.1"/>
    <property type="molecule type" value="Genomic_DNA"/>
</dbReference>
<protein>
    <submittedName>
        <fullName evidence="1">Uncharacterized protein</fullName>
    </submittedName>
</protein>
<reference evidence="1" key="1">
    <citation type="submission" date="2016-10" db="EMBL/GenBank/DDBJ databases">
        <title>Genome sequence of Streptomyces mangrovisoli MUSC 149.</title>
        <authorList>
            <person name="Lee L.-H."/>
            <person name="Ser H.-L."/>
        </authorList>
    </citation>
    <scope>NUCLEOTIDE SEQUENCE [LARGE SCALE GENOMIC DNA]</scope>
    <source>
        <strain evidence="1">MUSC 149</strain>
    </source>
</reference>
<proteinExistence type="predicted"/>